<reference evidence="1" key="1">
    <citation type="submission" date="2018-05" db="EMBL/GenBank/DDBJ databases">
        <authorList>
            <person name="Lanie J.A."/>
            <person name="Ng W.-L."/>
            <person name="Kazmierczak K.M."/>
            <person name="Andrzejewski T.M."/>
            <person name="Davidsen T.M."/>
            <person name="Wayne K.J."/>
            <person name="Tettelin H."/>
            <person name="Glass J.I."/>
            <person name="Rusch D."/>
            <person name="Podicherti R."/>
            <person name="Tsui H.-C.T."/>
            <person name="Winkler M.E."/>
        </authorList>
    </citation>
    <scope>NUCLEOTIDE SEQUENCE</scope>
</reference>
<gene>
    <name evidence="1" type="ORF">METZ01_LOCUS196350</name>
</gene>
<organism evidence="1">
    <name type="scientific">marine metagenome</name>
    <dbReference type="NCBI Taxonomy" id="408172"/>
    <lineage>
        <taxon>unclassified sequences</taxon>
        <taxon>metagenomes</taxon>
        <taxon>ecological metagenomes</taxon>
    </lineage>
</organism>
<protein>
    <submittedName>
        <fullName evidence="1">Uncharacterized protein</fullName>
    </submittedName>
</protein>
<accession>A0A382DYA7</accession>
<sequence length="62" mass="7238">MIWILMEVTKDYESLSLLFLNLSVSEEPNLNQNLECFTSIRKSIFKWKNVPTVISADATLFR</sequence>
<dbReference type="AlphaFoldDB" id="A0A382DYA7"/>
<evidence type="ECO:0000313" key="1">
    <source>
        <dbReference type="EMBL" id="SVB43496.1"/>
    </source>
</evidence>
<proteinExistence type="predicted"/>
<name>A0A382DYA7_9ZZZZ</name>
<dbReference type="EMBL" id="UINC01041769">
    <property type="protein sequence ID" value="SVB43496.1"/>
    <property type="molecule type" value="Genomic_DNA"/>
</dbReference>